<keyword evidence="2" id="KW-1185">Reference proteome</keyword>
<sequence>MEEGDKHDSNTEIGEAFCKNNEEGVLGWQPWFREGLEKTLSIREDGESEGAWGLKDVPLYGSALYR</sequence>
<dbReference type="Proteomes" id="UP001480595">
    <property type="component" value="Unassembled WGS sequence"/>
</dbReference>
<comment type="caution">
    <text evidence="1">The sequence shown here is derived from an EMBL/GenBank/DDBJ whole genome shotgun (WGS) entry which is preliminary data.</text>
</comment>
<accession>A0ABR1V2I4</accession>
<name>A0ABR1V2I4_9PEZI</name>
<proteinExistence type="predicted"/>
<protein>
    <submittedName>
        <fullName evidence="1">Uncharacterized protein</fullName>
    </submittedName>
</protein>
<evidence type="ECO:0000313" key="2">
    <source>
        <dbReference type="Proteomes" id="UP001480595"/>
    </source>
</evidence>
<gene>
    <name evidence="1" type="ORF">PG994_007159</name>
</gene>
<reference evidence="1 2" key="1">
    <citation type="submission" date="2023-01" db="EMBL/GenBank/DDBJ databases">
        <title>Analysis of 21 Apiospora genomes using comparative genomics revels a genus with tremendous synthesis potential of carbohydrate active enzymes and secondary metabolites.</title>
        <authorList>
            <person name="Sorensen T."/>
        </authorList>
    </citation>
    <scope>NUCLEOTIDE SEQUENCE [LARGE SCALE GENOMIC DNA]</scope>
    <source>
        <strain evidence="1 2">CBS 135458</strain>
    </source>
</reference>
<dbReference type="EMBL" id="JAQQWL010000007">
    <property type="protein sequence ID" value="KAK8064521.1"/>
    <property type="molecule type" value="Genomic_DNA"/>
</dbReference>
<organism evidence="1 2">
    <name type="scientific">Apiospora phragmitis</name>
    <dbReference type="NCBI Taxonomy" id="2905665"/>
    <lineage>
        <taxon>Eukaryota</taxon>
        <taxon>Fungi</taxon>
        <taxon>Dikarya</taxon>
        <taxon>Ascomycota</taxon>
        <taxon>Pezizomycotina</taxon>
        <taxon>Sordariomycetes</taxon>
        <taxon>Xylariomycetidae</taxon>
        <taxon>Amphisphaeriales</taxon>
        <taxon>Apiosporaceae</taxon>
        <taxon>Apiospora</taxon>
    </lineage>
</organism>
<evidence type="ECO:0000313" key="1">
    <source>
        <dbReference type="EMBL" id="KAK8064521.1"/>
    </source>
</evidence>
<dbReference type="RefSeq" id="XP_066715510.1">
    <property type="nucleotide sequence ID" value="XM_066858568.1"/>
</dbReference>
<dbReference type="GeneID" id="92091631"/>